<evidence type="ECO:0000259" key="8">
    <source>
        <dbReference type="Pfam" id="PF01416"/>
    </source>
</evidence>
<dbReference type="CDD" id="cd02570">
    <property type="entry name" value="PseudoU_synth_EcTruA"/>
    <property type="match status" value="1"/>
</dbReference>
<dbReference type="Proteomes" id="UP000070675">
    <property type="component" value="Unassembled WGS sequence"/>
</dbReference>
<evidence type="ECO:0000256" key="5">
    <source>
        <dbReference type="PIRSR" id="PIRSR001430-1"/>
    </source>
</evidence>
<comment type="catalytic activity">
    <reaction evidence="4 7">
        <text>uridine(38/39/40) in tRNA = pseudouridine(38/39/40) in tRNA</text>
        <dbReference type="Rhea" id="RHEA:22376"/>
        <dbReference type="Rhea" id="RHEA-COMP:10085"/>
        <dbReference type="Rhea" id="RHEA-COMP:10087"/>
        <dbReference type="ChEBI" id="CHEBI:65314"/>
        <dbReference type="ChEBI" id="CHEBI:65315"/>
        <dbReference type="EC" id="5.4.99.12"/>
    </reaction>
</comment>
<keyword evidence="10" id="KW-1185">Reference proteome</keyword>
<proteinExistence type="inferred from homology"/>
<dbReference type="GO" id="GO:0031119">
    <property type="term" value="P:tRNA pseudouridine synthesis"/>
    <property type="evidence" value="ECO:0007669"/>
    <property type="project" value="UniProtKB-UniRule"/>
</dbReference>
<dbReference type="GO" id="GO:0160147">
    <property type="term" value="F:tRNA pseudouridine(38-40) synthase activity"/>
    <property type="evidence" value="ECO:0007669"/>
    <property type="project" value="UniProtKB-EC"/>
</dbReference>
<evidence type="ECO:0000313" key="9">
    <source>
        <dbReference type="EMBL" id="KXB33010.1"/>
    </source>
</evidence>
<dbReference type="PIRSF" id="PIRSF001430">
    <property type="entry name" value="tRNA_psdUrid_synth"/>
    <property type="match status" value="1"/>
</dbReference>
<comment type="subunit">
    <text evidence="4">Homodimer.</text>
</comment>
<gene>
    <name evidence="4" type="primary">truA</name>
    <name evidence="9" type="ORF">HMPREF3192_01381</name>
</gene>
<dbReference type="InterPro" id="IPR020103">
    <property type="entry name" value="PsdUridine_synth_cat_dom_sf"/>
</dbReference>
<dbReference type="SUPFAM" id="SSF55120">
    <property type="entry name" value="Pseudouridine synthase"/>
    <property type="match status" value="1"/>
</dbReference>
<evidence type="ECO:0000256" key="7">
    <source>
        <dbReference type="RuleBase" id="RU003792"/>
    </source>
</evidence>
<dbReference type="InterPro" id="IPR020097">
    <property type="entry name" value="PsdUridine_synth_TruA_a/b_dom"/>
</dbReference>
<dbReference type="InterPro" id="IPR001406">
    <property type="entry name" value="PsdUridine_synth_TruA"/>
</dbReference>
<feature type="binding site" evidence="4 6">
    <location>
        <position position="144"/>
    </location>
    <ligand>
        <name>substrate</name>
    </ligand>
</feature>
<dbReference type="PANTHER" id="PTHR11142">
    <property type="entry name" value="PSEUDOURIDYLATE SYNTHASE"/>
    <property type="match status" value="1"/>
</dbReference>
<reference evidence="10" key="1">
    <citation type="submission" date="2016-01" db="EMBL/GenBank/DDBJ databases">
        <authorList>
            <person name="Mitreva M."/>
            <person name="Pepin K.H."/>
            <person name="Mihindukulasuriya K.A."/>
            <person name="Fulton R."/>
            <person name="Fronick C."/>
            <person name="O'Laughlin M."/>
            <person name="Miner T."/>
            <person name="Herter B."/>
            <person name="Rosa B.A."/>
            <person name="Cordes M."/>
            <person name="Tomlinson C."/>
            <person name="Wollam A."/>
            <person name="Palsikar V.B."/>
            <person name="Mardis E.R."/>
            <person name="Wilson R.K."/>
        </authorList>
    </citation>
    <scope>NUCLEOTIDE SEQUENCE [LARGE SCALE GENOMIC DNA]</scope>
    <source>
        <strain evidence="10">DNF00019</strain>
    </source>
</reference>
<dbReference type="InterPro" id="IPR020095">
    <property type="entry name" value="PsdUridine_synth_TruA_C"/>
</dbReference>
<protein>
    <recommendedName>
        <fullName evidence="4">tRNA pseudouridine synthase A</fullName>
        <ecNumber evidence="4">5.4.99.12</ecNumber>
    </recommendedName>
    <alternativeName>
        <fullName evidence="4">tRNA pseudouridine(38-40) synthase</fullName>
    </alternativeName>
    <alternativeName>
        <fullName evidence="4">tRNA pseudouridylate synthase I</fullName>
    </alternativeName>
    <alternativeName>
        <fullName evidence="4">tRNA-uridine isomerase I</fullName>
    </alternativeName>
</protein>
<dbReference type="GO" id="GO:0003723">
    <property type="term" value="F:RNA binding"/>
    <property type="evidence" value="ECO:0007669"/>
    <property type="project" value="InterPro"/>
</dbReference>
<dbReference type="STRING" id="1393034.HMPREF3192_01381"/>
<comment type="function">
    <text evidence="4">Formation of pseudouridine at positions 38, 39 and 40 in the anticodon stem and loop of transfer RNAs.</text>
</comment>
<dbReference type="AlphaFoldDB" id="A0A133XPZ0"/>
<evidence type="ECO:0000313" key="10">
    <source>
        <dbReference type="Proteomes" id="UP000070675"/>
    </source>
</evidence>
<evidence type="ECO:0000256" key="3">
    <source>
        <dbReference type="ARBA" id="ARBA00023235"/>
    </source>
</evidence>
<dbReference type="PATRIC" id="fig|1393034.3.peg.1344"/>
<dbReference type="EMBL" id="LSCR01000042">
    <property type="protein sequence ID" value="KXB33010.1"/>
    <property type="molecule type" value="Genomic_DNA"/>
</dbReference>
<comment type="caution">
    <text evidence="4">Lacks conserved residue(s) required for the propagation of feature annotation.</text>
</comment>
<dbReference type="NCBIfam" id="TIGR00071">
    <property type="entry name" value="hisT_truA"/>
    <property type="match status" value="1"/>
</dbReference>
<dbReference type="EC" id="5.4.99.12" evidence="4"/>
<feature type="domain" description="Pseudouridine synthase I TruA alpha/beta" evidence="8">
    <location>
        <begin position="178"/>
        <end position="284"/>
    </location>
</feature>
<keyword evidence="2 4" id="KW-0819">tRNA processing</keyword>
<evidence type="ECO:0000256" key="6">
    <source>
        <dbReference type="PIRSR" id="PIRSR001430-2"/>
    </source>
</evidence>
<keyword evidence="3 4" id="KW-0413">Isomerase</keyword>
<name>A0A133XPZ0_9ACTN</name>
<evidence type="ECO:0000256" key="2">
    <source>
        <dbReference type="ARBA" id="ARBA00022694"/>
    </source>
</evidence>
<dbReference type="PANTHER" id="PTHR11142:SF0">
    <property type="entry name" value="TRNA PSEUDOURIDINE SYNTHASE-LIKE 1"/>
    <property type="match status" value="1"/>
</dbReference>
<comment type="caution">
    <text evidence="9">The sequence shown here is derived from an EMBL/GenBank/DDBJ whole genome shotgun (WGS) entry which is preliminary data.</text>
</comment>
<feature type="active site" description="Nucleophile" evidence="4 5">
    <location>
        <position position="83"/>
    </location>
</feature>
<comment type="similarity">
    <text evidence="1 4 7">Belongs to the tRNA pseudouridine synthase TruA family.</text>
</comment>
<evidence type="ECO:0000256" key="4">
    <source>
        <dbReference type="HAMAP-Rule" id="MF_00171"/>
    </source>
</evidence>
<dbReference type="Gene3D" id="3.30.70.580">
    <property type="entry name" value="Pseudouridine synthase I, catalytic domain, N-terminal subdomain"/>
    <property type="match status" value="1"/>
</dbReference>
<sequence>MSIDTNNIVEPRRSAEVAAAEVAAGLSDPIAATMVIKLGYRGANFSGFAAQTDGVRTVAAELIRALQIYLHRPVEIVCAGRTDAGVHALAQHISLPVYASELALGGATIKRALSALVSDDISISAIYRAAPGFSARFDAQSRTYRYRIADGWTRPVLAYDHAWWLRANPQVDAMNRVAQALVGEHDFKSFCKAASAVGKSTNRCIYCLQVSRIEEAGESLIAVDICGNAFLHSMVRTIVGTLVEVGCGRREESWVAEVLAAKDRRTAGQCAPAKGLVFAQVAYPQGALELWK</sequence>
<dbReference type="HAMAP" id="MF_00171">
    <property type="entry name" value="TruA"/>
    <property type="match status" value="1"/>
</dbReference>
<dbReference type="Gene3D" id="3.30.70.660">
    <property type="entry name" value="Pseudouridine synthase I, catalytic domain, C-terminal subdomain"/>
    <property type="match status" value="1"/>
</dbReference>
<dbReference type="Pfam" id="PF01416">
    <property type="entry name" value="PseudoU_synth_1"/>
    <property type="match status" value="1"/>
</dbReference>
<accession>A0A133XPZ0</accession>
<evidence type="ECO:0000256" key="1">
    <source>
        <dbReference type="ARBA" id="ARBA00009375"/>
    </source>
</evidence>
<organism evidence="9 10">
    <name type="scientific">Atopobium deltae</name>
    <dbReference type="NCBI Taxonomy" id="1393034"/>
    <lineage>
        <taxon>Bacteria</taxon>
        <taxon>Bacillati</taxon>
        <taxon>Actinomycetota</taxon>
        <taxon>Coriobacteriia</taxon>
        <taxon>Coriobacteriales</taxon>
        <taxon>Atopobiaceae</taxon>
        <taxon>Atopobium</taxon>
    </lineage>
</organism>
<dbReference type="InterPro" id="IPR020094">
    <property type="entry name" value="TruA/RsuA/RluB/E/F_N"/>
</dbReference>